<dbReference type="OrthoDB" id="9776685at2"/>
<gene>
    <name evidence="2" type="ORF">M5X16_03905</name>
    <name evidence="3" type="ORF">PC41400_23075</name>
</gene>
<dbReference type="EMBL" id="JAMDMJ010000003">
    <property type="protein sequence ID" value="MCY9594920.1"/>
    <property type="molecule type" value="Genomic_DNA"/>
</dbReference>
<evidence type="ECO:0000313" key="4">
    <source>
        <dbReference type="Proteomes" id="UP000288943"/>
    </source>
</evidence>
<dbReference type="InterPro" id="IPR052920">
    <property type="entry name" value="DNA-binding_regulatory"/>
</dbReference>
<protein>
    <submittedName>
        <fullName evidence="3">Alpha/beta hydrolase</fullName>
    </submittedName>
</protein>
<keyword evidence="3" id="KW-0378">Hydrolase</keyword>
<organism evidence="3 4">
    <name type="scientific">Paenibacillus chitinolyticus</name>
    <dbReference type="NCBI Taxonomy" id="79263"/>
    <lineage>
        <taxon>Bacteria</taxon>
        <taxon>Bacillati</taxon>
        <taxon>Bacillota</taxon>
        <taxon>Bacilli</taxon>
        <taxon>Bacillales</taxon>
        <taxon>Paenibacillaceae</taxon>
        <taxon>Paenibacillus</taxon>
    </lineage>
</organism>
<dbReference type="InterPro" id="IPR029058">
    <property type="entry name" value="AB_hydrolase_fold"/>
</dbReference>
<dbReference type="InterPro" id="IPR022742">
    <property type="entry name" value="Hydrolase_4"/>
</dbReference>
<evidence type="ECO:0000313" key="5">
    <source>
        <dbReference type="Proteomes" id="UP001527202"/>
    </source>
</evidence>
<reference evidence="3 4" key="1">
    <citation type="submission" date="2018-01" db="EMBL/GenBank/DDBJ databases">
        <title>The whole genome sequencing and assembly of Paenibacillus chitinolyticus KCCM 41400 strain.</title>
        <authorList>
            <person name="Kim J.-Y."/>
            <person name="Park M.-K."/>
            <person name="Lee Y.-J."/>
            <person name="Yi H."/>
            <person name="Bahn Y.-S."/>
            <person name="Kim J.F."/>
            <person name="Lee D.-W."/>
        </authorList>
    </citation>
    <scope>NUCLEOTIDE SEQUENCE [LARGE SCALE GENOMIC DNA]</scope>
    <source>
        <strain evidence="3 4">KCCM 41400</strain>
    </source>
</reference>
<dbReference type="Pfam" id="PF12146">
    <property type="entry name" value="Hydrolase_4"/>
    <property type="match status" value="1"/>
</dbReference>
<dbReference type="AlphaFoldDB" id="A0A410X1A0"/>
<accession>A0A410X1A0</accession>
<dbReference type="GeneID" id="95377678"/>
<keyword evidence="5" id="KW-1185">Reference proteome</keyword>
<evidence type="ECO:0000313" key="3">
    <source>
        <dbReference type="EMBL" id="QAV20395.1"/>
    </source>
</evidence>
<evidence type="ECO:0000313" key="2">
    <source>
        <dbReference type="EMBL" id="MCY9594920.1"/>
    </source>
</evidence>
<dbReference type="EMBL" id="CP026520">
    <property type="protein sequence ID" value="QAV20395.1"/>
    <property type="molecule type" value="Genomic_DNA"/>
</dbReference>
<dbReference type="PANTHER" id="PTHR43358:SF4">
    <property type="entry name" value="ALPHA_BETA HYDROLASE FOLD-1 DOMAIN-CONTAINING PROTEIN"/>
    <property type="match status" value="1"/>
</dbReference>
<proteinExistence type="predicted"/>
<sequence length="328" mass="36362">MSKTLLIGLCILAVLAVALTAAAFYMFGLGIRRSSKEFLQNSPDLAHHIEEIAVDPSPASADNWLARQTLEQVSIQSADGLRLNGWYLEAERPSDVTALLAHGYSGQGRDMASFAQIHHELGYNVLMPDNRGHGQSEGEYIGFGWTDRLDYVNWIRYILQRSGENARILLHGVSMGGATVLMASGERLPDQVKGIIADCSYTSVKDILSYQLKRMFKLPAFPLIPLTSLICKLKAGYFFGEASALRQVKRTEKPILFIHGEADTFVPFFMVHGLYKAAPAGKDLFMVPRAGHGLAFMTDKDGYRSRVTDFAKQCLEEKQKVLQARSEA</sequence>
<dbReference type="GO" id="GO:0016787">
    <property type="term" value="F:hydrolase activity"/>
    <property type="evidence" value="ECO:0007669"/>
    <property type="project" value="UniProtKB-KW"/>
</dbReference>
<feature type="domain" description="Serine aminopeptidase S33" evidence="1">
    <location>
        <begin position="98"/>
        <end position="206"/>
    </location>
</feature>
<dbReference type="RefSeq" id="WP_042230026.1">
    <property type="nucleotide sequence ID" value="NZ_CP026520.1"/>
</dbReference>
<evidence type="ECO:0000259" key="1">
    <source>
        <dbReference type="Pfam" id="PF12146"/>
    </source>
</evidence>
<dbReference type="Gene3D" id="3.40.50.1820">
    <property type="entry name" value="alpha/beta hydrolase"/>
    <property type="match status" value="1"/>
</dbReference>
<reference evidence="2 5" key="2">
    <citation type="submission" date="2022-05" db="EMBL/GenBank/DDBJ databases">
        <title>Genome Sequencing of Bee-Associated Microbes.</title>
        <authorList>
            <person name="Dunlap C."/>
        </authorList>
    </citation>
    <scope>NUCLEOTIDE SEQUENCE [LARGE SCALE GENOMIC DNA]</scope>
    <source>
        <strain evidence="2 5">NRRL B-23120</strain>
    </source>
</reference>
<name>A0A410X1A0_9BACL</name>
<dbReference type="Proteomes" id="UP001527202">
    <property type="component" value="Unassembled WGS sequence"/>
</dbReference>
<dbReference type="PANTHER" id="PTHR43358">
    <property type="entry name" value="ALPHA/BETA-HYDROLASE"/>
    <property type="match status" value="1"/>
</dbReference>
<dbReference type="KEGG" id="pchi:PC41400_23075"/>
<dbReference type="Proteomes" id="UP000288943">
    <property type="component" value="Chromosome"/>
</dbReference>
<dbReference type="SUPFAM" id="SSF53474">
    <property type="entry name" value="alpha/beta-Hydrolases"/>
    <property type="match status" value="1"/>
</dbReference>